<keyword evidence="4" id="KW-0812">Transmembrane</keyword>
<feature type="signal peptide" evidence="8">
    <location>
        <begin position="1"/>
        <end position="22"/>
    </location>
</feature>
<keyword evidence="10" id="KW-1185">Reference proteome</keyword>
<dbReference type="InterPro" id="IPR005017">
    <property type="entry name" value="OMPP1/FadL/TodX"/>
</dbReference>
<dbReference type="EMBL" id="SMFU01000015">
    <property type="protein sequence ID" value="TCK02317.1"/>
    <property type="molecule type" value="Genomic_DNA"/>
</dbReference>
<protein>
    <submittedName>
        <fullName evidence="9">Long-chain fatty acid transport protein</fullName>
    </submittedName>
</protein>
<dbReference type="AlphaFoldDB" id="A0A4R1G2Y5"/>
<evidence type="ECO:0000256" key="7">
    <source>
        <dbReference type="ARBA" id="ARBA00023237"/>
    </source>
</evidence>
<evidence type="ECO:0000256" key="6">
    <source>
        <dbReference type="ARBA" id="ARBA00023136"/>
    </source>
</evidence>
<dbReference type="GO" id="GO:0009279">
    <property type="term" value="C:cell outer membrane"/>
    <property type="evidence" value="ECO:0007669"/>
    <property type="project" value="UniProtKB-SubCell"/>
</dbReference>
<keyword evidence="7" id="KW-0998">Cell outer membrane</keyword>
<dbReference type="Gene3D" id="2.40.160.60">
    <property type="entry name" value="Outer membrane protein transport protein (OMPP1/FadL/TodX)"/>
    <property type="match status" value="1"/>
</dbReference>
<keyword evidence="3" id="KW-1134">Transmembrane beta strand</keyword>
<dbReference type="SUPFAM" id="SSF56935">
    <property type="entry name" value="Porins"/>
    <property type="match status" value="1"/>
</dbReference>
<evidence type="ECO:0000313" key="10">
    <source>
        <dbReference type="Proteomes" id="UP000294546"/>
    </source>
</evidence>
<dbReference type="Pfam" id="PF03349">
    <property type="entry name" value="Toluene_X"/>
    <property type="match status" value="1"/>
</dbReference>
<keyword evidence="6" id="KW-0472">Membrane</keyword>
<proteinExistence type="inferred from homology"/>
<evidence type="ECO:0000256" key="2">
    <source>
        <dbReference type="ARBA" id="ARBA00008163"/>
    </source>
</evidence>
<sequence length="418" mass="44563">MTATTRTALTLALAAFPLAAQATNGYFMHGSSVKAQGMAGVSFALAHDSIKAASNPASLIALGSQYDLGVTYFKPKRSADISGNDMGGGYSLDGHYDGNGERDFWMPEGGFARMHSDRLAYGLAVYANGGMNTSYDVAPMVFGTGEAGVDLSQAFLTGSLAYKVSERHSLGVGVTYVYQRFEAKGIQNFSAMSSDGDAVSNKGQDSSNGWGLKLGWQGQVTDTLTLGASWSSRINTDSFNKYRGLFAEQGGFDVPENYGVGFAWQINPQWTLAGDWERIEYSDVRSVGNSFSMAAPLGANNAAGFGWDDIDVYKLGVIYAASDRLTLRAGVSHADQPIPSSQTFMNILAPGVIQDHVSLGATWDISPEQSISVSYTRALEEKVKGNNSIPESFGGGEADLEMSQDIARRRLAVPVLIS</sequence>
<keyword evidence="5 8" id="KW-0732">Signal</keyword>
<dbReference type="PANTHER" id="PTHR35093">
    <property type="entry name" value="OUTER MEMBRANE PROTEIN NMB0088-RELATED"/>
    <property type="match status" value="1"/>
</dbReference>
<evidence type="ECO:0000256" key="4">
    <source>
        <dbReference type="ARBA" id="ARBA00022692"/>
    </source>
</evidence>
<dbReference type="GO" id="GO:0015483">
    <property type="term" value="F:long-chain fatty acid transporting porin activity"/>
    <property type="evidence" value="ECO:0007669"/>
    <property type="project" value="TreeGrafter"/>
</dbReference>
<evidence type="ECO:0000256" key="3">
    <source>
        <dbReference type="ARBA" id="ARBA00022452"/>
    </source>
</evidence>
<evidence type="ECO:0000256" key="5">
    <source>
        <dbReference type="ARBA" id="ARBA00022729"/>
    </source>
</evidence>
<evidence type="ECO:0000256" key="1">
    <source>
        <dbReference type="ARBA" id="ARBA00004571"/>
    </source>
</evidence>
<comment type="subcellular location">
    <subcellularLocation>
        <location evidence="1">Cell outer membrane</location>
        <topology evidence="1">Multi-pass membrane protein</topology>
    </subcellularLocation>
</comment>
<reference evidence="9 10" key="1">
    <citation type="submission" date="2019-03" db="EMBL/GenBank/DDBJ databases">
        <title>Genomic Encyclopedia of Archaeal and Bacterial Type Strains, Phase II (KMG-II): from individual species to whole genera.</title>
        <authorList>
            <person name="Goeker M."/>
        </authorList>
    </citation>
    <scope>NUCLEOTIDE SEQUENCE [LARGE SCALE GENOMIC DNA]</scope>
    <source>
        <strain evidence="9 10">DSM 27697</strain>
    </source>
</reference>
<dbReference type="PANTHER" id="PTHR35093:SF8">
    <property type="entry name" value="OUTER MEMBRANE PROTEIN NMB0088-RELATED"/>
    <property type="match status" value="1"/>
</dbReference>
<dbReference type="OrthoDB" id="19849at2"/>
<evidence type="ECO:0000313" key="9">
    <source>
        <dbReference type="EMBL" id="TCK02317.1"/>
    </source>
</evidence>
<comment type="similarity">
    <text evidence="2">Belongs to the OmpP1/FadL family.</text>
</comment>
<name>A0A4R1G2Y5_9GAMM</name>
<dbReference type="RefSeq" id="WP_132298097.1">
    <property type="nucleotide sequence ID" value="NZ_SMFU01000015.1"/>
</dbReference>
<dbReference type="Proteomes" id="UP000294546">
    <property type="component" value="Unassembled WGS sequence"/>
</dbReference>
<feature type="chain" id="PRO_5020717394" evidence="8">
    <location>
        <begin position="23"/>
        <end position="418"/>
    </location>
</feature>
<accession>A0A4R1G2Y5</accession>
<organism evidence="9 10">
    <name type="scientific">Marinobacterium mangrovicola</name>
    <dbReference type="NCBI Taxonomy" id="1476959"/>
    <lineage>
        <taxon>Bacteria</taxon>
        <taxon>Pseudomonadati</taxon>
        <taxon>Pseudomonadota</taxon>
        <taxon>Gammaproteobacteria</taxon>
        <taxon>Oceanospirillales</taxon>
        <taxon>Oceanospirillaceae</taxon>
        <taxon>Marinobacterium</taxon>
    </lineage>
</organism>
<comment type="caution">
    <text evidence="9">The sequence shown here is derived from an EMBL/GenBank/DDBJ whole genome shotgun (WGS) entry which is preliminary data.</text>
</comment>
<gene>
    <name evidence="9" type="ORF">CLV83_4500</name>
</gene>
<evidence type="ECO:0000256" key="8">
    <source>
        <dbReference type="SAM" id="SignalP"/>
    </source>
</evidence>